<dbReference type="GO" id="GO:0005886">
    <property type="term" value="C:plasma membrane"/>
    <property type="evidence" value="ECO:0007669"/>
    <property type="project" value="InterPro"/>
</dbReference>
<feature type="transmembrane region" description="Helical" evidence="5">
    <location>
        <begin position="45"/>
        <end position="71"/>
    </location>
</feature>
<dbReference type="Pfam" id="PF06305">
    <property type="entry name" value="LapA_dom"/>
    <property type="match status" value="1"/>
</dbReference>
<proteinExistence type="predicted"/>
<feature type="domain" description="Lipopolysaccharide assembly protein A" evidence="6">
    <location>
        <begin position="26"/>
        <end position="90"/>
    </location>
</feature>
<protein>
    <submittedName>
        <fullName evidence="7">LapA family protein</fullName>
    </submittedName>
</protein>
<evidence type="ECO:0000256" key="4">
    <source>
        <dbReference type="ARBA" id="ARBA00023136"/>
    </source>
</evidence>
<evidence type="ECO:0000313" key="7">
    <source>
        <dbReference type="EMBL" id="NHO64478.1"/>
    </source>
</evidence>
<keyword evidence="8" id="KW-1185">Reference proteome</keyword>
<keyword evidence="2 5" id="KW-0812">Transmembrane</keyword>
<evidence type="ECO:0000256" key="3">
    <source>
        <dbReference type="ARBA" id="ARBA00022989"/>
    </source>
</evidence>
<organism evidence="7 8">
    <name type="scientific">Pseudomaricurvus hydrocarbonicus</name>
    <dbReference type="NCBI Taxonomy" id="1470433"/>
    <lineage>
        <taxon>Bacteria</taxon>
        <taxon>Pseudomonadati</taxon>
        <taxon>Pseudomonadota</taxon>
        <taxon>Gammaproteobacteria</taxon>
        <taxon>Cellvibrionales</taxon>
        <taxon>Cellvibrionaceae</taxon>
        <taxon>Pseudomaricurvus</taxon>
    </lineage>
</organism>
<evidence type="ECO:0000313" key="8">
    <source>
        <dbReference type="Proteomes" id="UP000787472"/>
    </source>
</evidence>
<reference evidence="7" key="1">
    <citation type="submission" date="2020-03" db="EMBL/GenBank/DDBJ databases">
        <authorList>
            <person name="Guo F."/>
        </authorList>
    </citation>
    <scope>NUCLEOTIDE SEQUENCE</scope>
    <source>
        <strain evidence="7">JCM 30134</strain>
    </source>
</reference>
<sequence>MGFVKKITLLLVLVIGLVVGIWFSTENTEVVTASLFGFELPAMTLGLLVCSAFALGTGLGYLVSLLPVLTLKNTNMSLRRKLKRRDQEIERYKKTKASAKG</sequence>
<evidence type="ECO:0000256" key="1">
    <source>
        <dbReference type="ARBA" id="ARBA00022475"/>
    </source>
</evidence>
<keyword evidence="4 5" id="KW-0472">Membrane</keyword>
<evidence type="ECO:0000259" key="6">
    <source>
        <dbReference type="Pfam" id="PF06305"/>
    </source>
</evidence>
<dbReference type="AlphaFoldDB" id="A0A9E5MLG7"/>
<feature type="transmembrane region" description="Helical" evidence="5">
    <location>
        <begin position="7"/>
        <end position="25"/>
    </location>
</feature>
<dbReference type="EMBL" id="JAAONZ010000002">
    <property type="protein sequence ID" value="NHO64478.1"/>
    <property type="molecule type" value="Genomic_DNA"/>
</dbReference>
<accession>A0A9E5MLG7</accession>
<dbReference type="RefSeq" id="WP_167181567.1">
    <property type="nucleotide sequence ID" value="NZ_JAAONZ010000002.1"/>
</dbReference>
<evidence type="ECO:0000256" key="2">
    <source>
        <dbReference type="ARBA" id="ARBA00022692"/>
    </source>
</evidence>
<gene>
    <name evidence="7" type="ORF">G8770_02825</name>
</gene>
<dbReference type="Proteomes" id="UP000787472">
    <property type="component" value="Unassembled WGS sequence"/>
</dbReference>
<keyword evidence="1" id="KW-1003">Cell membrane</keyword>
<comment type="caution">
    <text evidence="7">The sequence shown here is derived from an EMBL/GenBank/DDBJ whole genome shotgun (WGS) entry which is preliminary data.</text>
</comment>
<keyword evidence="3 5" id="KW-1133">Transmembrane helix</keyword>
<evidence type="ECO:0000256" key="5">
    <source>
        <dbReference type="SAM" id="Phobius"/>
    </source>
</evidence>
<name>A0A9E5MLG7_9GAMM</name>
<dbReference type="InterPro" id="IPR010445">
    <property type="entry name" value="LapA_dom"/>
</dbReference>